<evidence type="ECO:0000256" key="2">
    <source>
        <dbReference type="ARBA" id="ARBA00006656"/>
    </source>
</evidence>
<dbReference type="PANTHER" id="PTHR11848:SF307">
    <property type="entry name" value="BONE MORPHOGENETIC PROTEIN 10"/>
    <property type="match status" value="1"/>
</dbReference>
<dbReference type="GO" id="GO:0008083">
    <property type="term" value="F:growth factor activity"/>
    <property type="evidence" value="ECO:0007669"/>
    <property type="project" value="UniProtKB-KW"/>
</dbReference>
<dbReference type="Proteomes" id="UP000694920">
    <property type="component" value="Unplaced"/>
</dbReference>
<evidence type="ECO:0000256" key="5">
    <source>
        <dbReference type="ARBA" id="ARBA00023030"/>
    </source>
</evidence>
<dbReference type="PROSITE" id="PS51362">
    <property type="entry name" value="TGF_BETA_2"/>
    <property type="match status" value="1"/>
</dbReference>
<dbReference type="SMART" id="SM00204">
    <property type="entry name" value="TGFB"/>
    <property type="match status" value="1"/>
</dbReference>
<keyword evidence="7" id="KW-0325">Glycoprotein</keyword>
<evidence type="ECO:0000256" key="9">
    <source>
        <dbReference type="SAM" id="MobiDB-lite"/>
    </source>
</evidence>
<evidence type="ECO:0000256" key="7">
    <source>
        <dbReference type="ARBA" id="ARBA00023180"/>
    </source>
</evidence>
<evidence type="ECO:0000256" key="6">
    <source>
        <dbReference type="ARBA" id="ARBA00023157"/>
    </source>
</evidence>
<organism evidence="11 12">
    <name type="scientific">Cephus cinctus</name>
    <name type="common">Wheat stem sawfly</name>
    <dbReference type="NCBI Taxonomy" id="211228"/>
    <lineage>
        <taxon>Eukaryota</taxon>
        <taxon>Metazoa</taxon>
        <taxon>Ecdysozoa</taxon>
        <taxon>Arthropoda</taxon>
        <taxon>Hexapoda</taxon>
        <taxon>Insecta</taxon>
        <taxon>Pterygota</taxon>
        <taxon>Neoptera</taxon>
        <taxon>Endopterygota</taxon>
        <taxon>Hymenoptera</taxon>
        <taxon>Cephoidea</taxon>
        <taxon>Cephidae</taxon>
        <taxon>Cephus</taxon>
    </lineage>
</organism>
<dbReference type="RefSeq" id="XP_015591486.1">
    <property type="nucleotide sequence ID" value="XM_015736000.2"/>
</dbReference>
<dbReference type="InterPro" id="IPR015615">
    <property type="entry name" value="TGF-beta-rel"/>
</dbReference>
<dbReference type="GO" id="GO:0005125">
    <property type="term" value="F:cytokine activity"/>
    <property type="evidence" value="ECO:0007669"/>
    <property type="project" value="TreeGrafter"/>
</dbReference>
<evidence type="ECO:0000313" key="11">
    <source>
        <dbReference type="Proteomes" id="UP000694920"/>
    </source>
</evidence>
<evidence type="ECO:0000259" key="10">
    <source>
        <dbReference type="PROSITE" id="PS51362"/>
    </source>
</evidence>
<gene>
    <name evidence="12" type="primary">LOC107265989</name>
</gene>
<dbReference type="Pfam" id="PF00019">
    <property type="entry name" value="TGF_beta"/>
    <property type="match status" value="1"/>
</dbReference>
<dbReference type="PROSITE" id="PS51257">
    <property type="entry name" value="PROKAR_LIPOPROTEIN"/>
    <property type="match status" value="1"/>
</dbReference>
<name>A0AAJ7BQ00_CEPCN</name>
<dbReference type="InterPro" id="IPR017948">
    <property type="entry name" value="TGFb_CS"/>
</dbReference>
<evidence type="ECO:0000256" key="4">
    <source>
        <dbReference type="ARBA" id="ARBA00022729"/>
    </source>
</evidence>
<keyword evidence="11" id="KW-1185">Reference proteome</keyword>
<dbReference type="PROSITE" id="PS00250">
    <property type="entry name" value="TGF_BETA_1"/>
    <property type="match status" value="1"/>
</dbReference>
<dbReference type="InterPro" id="IPR001839">
    <property type="entry name" value="TGF-b_C"/>
</dbReference>
<evidence type="ECO:0000256" key="1">
    <source>
        <dbReference type="ARBA" id="ARBA00004613"/>
    </source>
</evidence>
<proteinExistence type="inferred from homology"/>
<dbReference type="SUPFAM" id="SSF57501">
    <property type="entry name" value="Cystine-knot cytokines"/>
    <property type="match status" value="1"/>
</dbReference>
<comment type="subcellular location">
    <subcellularLocation>
        <location evidence="1">Secreted</location>
    </subcellularLocation>
</comment>
<dbReference type="KEGG" id="ccin:107265989"/>
<dbReference type="GO" id="GO:0005615">
    <property type="term" value="C:extracellular space"/>
    <property type="evidence" value="ECO:0007669"/>
    <property type="project" value="TreeGrafter"/>
</dbReference>
<evidence type="ECO:0000256" key="8">
    <source>
        <dbReference type="RuleBase" id="RU000354"/>
    </source>
</evidence>
<accession>A0AAJ7BQ00</accession>
<dbReference type="FunFam" id="2.10.90.10:FF:000001">
    <property type="entry name" value="Bone morphogenetic protein 4"/>
    <property type="match status" value="1"/>
</dbReference>
<feature type="region of interest" description="Disordered" evidence="9">
    <location>
        <begin position="191"/>
        <end position="227"/>
    </location>
</feature>
<evidence type="ECO:0000256" key="3">
    <source>
        <dbReference type="ARBA" id="ARBA00022525"/>
    </source>
</evidence>
<dbReference type="InterPro" id="IPR029034">
    <property type="entry name" value="Cystine-knot_cytokine"/>
</dbReference>
<dbReference type="Gene3D" id="2.10.90.10">
    <property type="entry name" value="Cystine-knot cytokines"/>
    <property type="match status" value="1"/>
</dbReference>
<dbReference type="AlphaFoldDB" id="A0AAJ7BQ00"/>
<dbReference type="PANTHER" id="PTHR11848">
    <property type="entry name" value="TGF-BETA FAMILY"/>
    <property type="match status" value="1"/>
</dbReference>
<feature type="domain" description="TGF-beta family profile" evidence="10">
    <location>
        <begin position="205"/>
        <end position="344"/>
    </location>
</feature>
<dbReference type="GeneID" id="107265989"/>
<sequence>MRIASQYWLLSFLVIFGCYYVWKKGSLSWETSGVVAKASIEVDLSLPSAASLSVSHKLFNRTTRKTKIRKRNHGAVSRYMLQLYNKRADADIVKALQPRHVSSPVGNKGRILEFSIPPVNSGEILEAAELLGTAGMIMRVRPINEKTSGVQRSRRDDSWRAFDVTSSLLARKSDTVRLLVSGKVKSQPNGEGPLLLLSYSKPRKRRKRSMDEEQDENPWDEDGGHRRRRHACRRRPLYVDFATIAYDEWVVAPPGYEAFQCSGKCFYPFGDHLSPTKHAIVQTLVHTALQGSMPGAHGSAKAVGRACCVPTRLAPTSLLYLDSAGTLTYQYGYDDMVVAECGCR</sequence>
<keyword evidence="4" id="KW-0732">Signal</keyword>
<protein>
    <submittedName>
        <fullName evidence="12">Bone morphogenetic protein 10</fullName>
    </submittedName>
</protein>
<keyword evidence="3" id="KW-0964">Secreted</keyword>
<keyword evidence="5 8" id="KW-0339">Growth factor</keyword>
<evidence type="ECO:0000313" key="12">
    <source>
        <dbReference type="RefSeq" id="XP_015591486.1"/>
    </source>
</evidence>
<reference evidence="12" key="1">
    <citation type="submission" date="2025-08" db="UniProtKB">
        <authorList>
            <consortium name="RefSeq"/>
        </authorList>
    </citation>
    <scope>IDENTIFICATION</scope>
</reference>
<comment type="similarity">
    <text evidence="2 8">Belongs to the TGF-beta family.</text>
</comment>
<feature type="compositionally biased region" description="Acidic residues" evidence="9">
    <location>
        <begin position="212"/>
        <end position="221"/>
    </location>
</feature>
<keyword evidence="6" id="KW-1015">Disulfide bond</keyword>